<dbReference type="GO" id="GO:0004324">
    <property type="term" value="F:ferredoxin-NADP+ reductase activity"/>
    <property type="evidence" value="ECO:0007669"/>
    <property type="project" value="UniProtKB-EC"/>
</dbReference>
<dbReference type="FunFam" id="3.40.50.80:FF:000008">
    <property type="entry name" value="Ferredoxin--NADP reductase, chloroplastic"/>
    <property type="match status" value="1"/>
</dbReference>
<evidence type="ECO:0000256" key="2">
    <source>
        <dbReference type="ARBA" id="ARBA00004748"/>
    </source>
</evidence>
<feature type="binding site" evidence="14">
    <location>
        <position position="113"/>
    </location>
    <ligand>
        <name>NADP(+)</name>
        <dbReference type="ChEBI" id="CHEBI:58349"/>
    </ligand>
</feature>
<comment type="similarity">
    <text evidence="3">Belongs to the ferredoxin--NADP reductase type 1 family.</text>
</comment>
<feature type="binding site" evidence="14">
    <location>
        <position position="162"/>
    </location>
    <ligand>
        <name>NADP(+)</name>
        <dbReference type="ChEBI" id="CHEBI:58349"/>
    </ligand>
</feature>
<dbReference type="InterPro" id="IPR001709">
    <property type="entry name" value="Flavoprot_Pyr_Nucl_cyt_Rdtase"/>
</dbReference>
<dbReference type="PROSITE" id="PS51384">
    <property type="entry name" value="FAD_FR"/>
    <property type="match status" value="1"/>
</dbReference>
<dbReference type="SUPFAM" id="SSF52343">
    <property type="entry name" value="Ferredoxin reductase-like, C-terminal NADP-linked domain"/>
    <property type="match status" value="1"/>
</dbReference>
<evidence type="ECO:0000256" key="8">
    <source>
        <dbReference type="ARBA" id="ARBA00022857"/>
    </source>
</evidence>
<comment type="pathway">
    <text evidence="2">Energy metabolism; photosynthesis.</text>
</comment>
<keyword evidence="10" id="KW-0249">Electron transport</keyword>
<dbReference type="Gene3D" id="3.40.50.80">
    <property type="entry name" value="Nucleotide-binding domain of ferredoxin-NADP reductase (FNR) module"/>
    <property type="match status" value="1"/>
</dbReference>
<feature type="binding site" evidence="14">
    <location>
        <position position="292"/>
    </location>
    <ligand>
        <name>NADP(+)</name>
        <dbReference type="ChEBI" id="CHEBI:58349"/>
    </ligand>
</feature>
<dbReference type="EC" id="1.18.1.2" evidence="4"/>
<dbReference type="GeneID" id="120278146"/>
<dbReference type="PRINTS" id="PR00371">
    <property type="entry name" value="FPNCR"/>
</dbReference>
<keyword evidence="16" id="KW-1185">Reference proteome</keyword>
<dbReference type="SUPFAM" id="SSF63380">
    <property type="entry name" value="Riboflavin synthase domain-like"/>
    <property type="match status" value="1"/>
</dbReference>
<dbReference type="InterPro" id="IPR017927">
    <property type="entry name" value="FAD-bd_FR_type"/>
</dbReference>
<dbReference type="Proteomes" id="UP001515500">
    <property type="component" value="Chromosome 15"/>
</dbReference>
<dbReference type="InterPro" id="IPR015701">
    <property type="entry name" value="FNR"/>
</dbReference>
<dbReference type="PIRSF" id="PIRSF000361">
    <property type="entry name" value="Frd-NADP+_RD"/>
    <property type="match status" value="1"/>
</dbReference>
<keyword evidence="6 13" id="KW-0285">Flavoprotein</keyword>
<keyword evidence="9" id="KW-0809">Transit peptide</keyword>
<protein>
    <recommendedName>
        <fullName evidence="4">ferredoxin--NADP(+) reductase</fullName>
        <ecNumber evidence="4">1.18.1.2</ecNumber>
    </recommendedName>
</protein>
<name>A0AB40CQD3_DIOCR</name>
<comment type="cofactor">
    <cofactor evidence="1">
        <name>FAD</name>
        <dbReference type="ChEBI" id="CHEBI:57692"/>
    </cofactor>
</comment>
<evidence type="ECO:0000256" key="6">
    <source>
        <dbReference type="ARBA" id="ARBA00022630"/>
    </source>
</evidence>
<dbReference type="GO" id="GO:0015979">
    <property type="term" value="P:photosynthesis"/>
    <property type="evidence" value="ECO:0007669"/>
    <property type="project" value="UniProtKB-KW"/>
</dbReference>
<gene>
    <name evidence="17" type="primary">LOC120278146</name>
</gene>
<dbReference type="Gene3D" id="2.40.30.10">
    <property type="entry name" value="Translation factors"/>
    <property type="match status" value="1"/>
</dbReference>
<evidence type="ECO:0000256" key="1">
    <source>
        <dbReference type="ARBA" id="ARBA00001974"/>
    </source>
</evidence>
<evidence type="ECO:0000313" key="17">
    <source>
        <dbReference type="RefSeq" id="XP_039141001.1"/>
    </source>
</evidence>
<dbReference type="PANTHER" id="PTHR43314">
    <property type="match status" value="1"/>
</dbReference>
<evidence type="ECO:0000256" key="13">
    <source>
        <dbReference type="PIRNR" id="PIRNR000361"/>
    </source>
</evidence>
<proteinExistence type="inferred from homology"/>
<keyword evidence="8 13" id="KW-0521">NADP</keyword>
<dbReference type="InterPro" id="IPR017938">
    <property type="entry name" value="Riboflavin_synthase-like_b-brl"/>
</dbReference>
<feature type="binding site" evidence="14">
    <location>
        <position position="93"/>
    </location>
    <ligand>
        <name>NADP(+)</name>
        <dbReference type="ChEBI" id="CHEBI:58349"/>
    </ligand>
</feature>
<evidence type="ECO:0000256" key="10">
    <source>
        <dbReference type="ARBA" id="ARBA00022982"/>
    </source>
</evidence>
<evidence type="ECO:0000259" key="15">
    <source>
        <dbReference type="PROSITE" id="PS51384"/>
    </source>
</evidence>
<comment type="catalytic activity">
    <reaction evidence="12">
        <text>2 reduced [2Fe-2S]-[ferredoxin] + NADP(+) + H(+) = 2 oxidized [2Fe-2S]-[ferredoxin] + NADPH</text>
        <dbReference type="Rhea" id="RHEA:20125"/>
        <dbReference type="Rhea" id="RHEA-COMP:10000"/>
        <dbReference type="Rhea" id="RHEA-COMP:10001"/>
        <dbReference type="ChEBI" id="CHEBI:15378"/>
        <dbReference type="ChEBI" id="CHEBI:33737"/>
        <dbReference type="ChEBI" id="CHEBI:33738"/>
        <dbReference type="ChEBI" id="CHEBI:57783"/>
        <dbReference type="ChEBI" id="CHEBI:58349"/>
        <dbReference type="EC" id="1.18.1.2"/>
    </reaction>
</comment>
<evidence type="ECO:0000256" key="7">
    <source>
        <dbReference type="ARBA" id="ARBA00022827"/>
    </source>
</evidence>
<evidence type="ECO:0000256" key="5">
    <source>
        <dbReference type="ARBA" id="ARBA00022531"/>
    </source>
</evidence>
<dbReference type="RefSeq" id="XP_039141001.1">
    <property type="nucleotide sequence ID" value="XM_039285067.1"/>
</dbReference>
<evidence type="ECO:0000256" key="14">
    <source>
        <dbReference type="PIRSR" id="PIRSR000361-1"/>
    </source>
</evidence>
<evidence type="ECO:0000256" key="3">
    <source>
        <dbReference type="ARBA" id="ARBA00008312"/>
    </source>
</evidence>
<keyword evidence="5" id="KW-0602">Photosynthesis</keyword>
<keyword evidence="7 13" id="KW-0274">FAD</keyword>
<keyword evidence="11 13" id="KW-0560">Oxidoreductase</keyword>
<evidence type="ECO:0000256" key="11">
    <source>
        <dbReference type="ARBA" id="ARBA00023002"/>
    </source>
</evidence>
<accession>A0AB40CQD3</accession>
<evidence type="ECO:0000256" key="4">
    <source>
        <dbReference type="ARBA" id="ARBA00013223"/>
    </source>
</evidence>
<feature type="domain" description="FAD-binding FR-type" evidence="15">
    <location>
        <begin position="26"/>
        <end position="147"/>
    </location>
</feature>
<evidence type="ECO:0000256" key="9">
    <source>
        <dbReference type="ARBA" id="ARBA00022946"/>
    </source>
</evidence>
<evidence type="ECO:0000313" key="16">
    <source>
        <dbReference type="Proteomes" id="UP001515500"/>
    </source>
</evidence>
<organism evidence="16 17">
    <name type="scientific">Dioscorea cayennensis subsp. rotundata</name>
    <name type="common">White Guinea yam</name>
    <name type="synonym">Dioscorea rotundata</name>
    <dbReference type="NCBI Taxonomy" id="55577"/>
    <lineage>
        <taxon>Eukaryota</taxon>
        <taxon>Viridiplantae</taxon>
        <taxon>Streptophyta</taxon>
        <taxon>Embryophyta</taxon>
        <taxon>Tracheophyta</taxon>
        <taxon>Spermatophyta</taxon>
        <taxon>Magnoliopsida</taxon>
        <taxon>Liliopsida</taxon>
        <taxon>Dioscoreales</taxon>
        <taxon>Dioscoreaceae</taxon>
        <taxon>Dioscorea</taxon>
    </lineage>
</organism>
<dbReference type="InterPro" id="IPR001433">
    <property type="entry name" value="OxRdtase_FAD/NAD-bd"/>
</dbReference>
<dbReference type="AlphaFoldDB" id="A0AB40CQD3"/>
<reference evidence="17" key="1">
    <citation type="submission" date="2025-08" db="UniProtKB">
        <authorList>
            <consortium name="RefSeq"/>
        </authorList>
    </citation>
    <scope>IDENTIFICATION</scope>
</reference>
<dbReference type="InterPro" id="IPR039261">
    <property type="entry name" value="FNR_nucleotide-bd"/>
</dbReference>
<evidence type="ECO:0000256" key="12">
    <source>
        <dbReference type="ARBA" id="ARBA00047776"/>
    </source>
</evidence>
<sequence>MAFKAEIKSLKNEVAKEAPSIIHKAGKPYSTKVVSVDTLVGPKGGLGEVCHIILDHGGLFHFVEGQYLGVILHPDDDDDSLHTPFRVIIHAFSIASCRDGDSFDGEKLSLCVRRAELSPHDASNFLCNRKEGDEVDIIGPFAKTMVFPENPEAMHIMVATATGIAPFRSNIQRLFVDPQVPKGKFNGLAWLINGADNYNTLLYNKEFTCILKDNIDHFRYETALNNSVADRIYENGDEIFTLLDEGAYIYFAGSKTMMPGILETFQKMAKERGVIWEEMLARLKKNNQWRVEVY</sequence>
<keyword evidence="10" id="KW-0813">Transport</keyword>
<dbReference type="Pfam" id="PF00175">
    <property type="entry name" value="NAD_binding_1"/>
    <property type="match status" value="1"/>
</dbReference>